<dbReference type="Pfam" id="PF06722">
    <property type="entry name" value="EryCIII-like_C"/>
    <property type="match status" value="1"/>
</dbReference>
<evidence type="ECO:0000256" key="1">
    <source>
        <dbReference type="ARBA" id="ARBA00022679"/>
    </source>
</evidence>
<dbReference type="PANTHER" id="PTHR48050:SF13">
    <property type="entry name" value="STEROL 3-BETA-GLUCOSYLTRANSFERASE UGT80A2"/>
    <property type="match status" value="1"/>
</dbReference>
<sequence>MKILLHSHFPAGHALPMHAVAQALVRKGHTVHWLTSPTHAKRAAQAPVNVRPEFHATKDTYSIDQPLEKKGETGLLDGDYSRLQGRVLAQVEDYRRVLREIGDIDVLVVDVMPYGAQAMYELGEIPRWVSLGVIPMYTSGADAPLATSGQAPPTSYLGRCVNAFHQWTQQNLTLPYSLAPVVNKQRRQLGLADLPRGQPLESYWYSPFLHIQASSSALEFDQTPATKTGVAFVGPLFAQDSTDNPDHVPHAWDVIVAHPRVIGITQGTFTMNPTSLIIPAIKALSEDKQNLLVVVSPYERDIREQIDVPSNVLIKEWLPYDFLLPQIRLFVTNGGYGSITQALYHKVPLLCAGQTEDKKDTAARVAWAGAGIDLKTDSPSVEQVKQAAEEILGDERYLARAAELGEELKALGGADEAARLLEEFAKQE</sequence>
<protein>
    <recommendedName>
        <fullName evidence="2">Erythromycin biosynthesis protein CIII-like C-terminal domain-containing protein</fullName>
    </recommendedName>
</protein>
<gene>
    <name evidence="3" type="ORF">F5Z01DRAFT_298608</name>
</gene>
<comment type="caution">
    <text evidence="3">The sequence shown here is derived from an EMBL/GenBank/DDBJ whole genome shotgun (WGS) entry which is preliminary data.</text>
</comment>
<reference evidence="3" key="1">
    <citation type="journal article" date="2021" name="IMA Fungus">
        <title>Genomic characterization of three marine fungi, including Emericellopsis atlantica sp. nov. with signatures of a generalist lifestyle and marine biomass degradation.</title>
        <authorList>
            <person name="Hagestad O.C."/>
            <person name="Hou L."/>
            <person name="Andersen J.H."/>
            <person name="Hansen E.H."/>
            <person name="Altermark B."/>
            <person name="Li C."/>
            <person name="Kuhnert E."/>
            <person name="Cox R.J."/>
            <person name="Crous P.W."/>
            <person name="Spatafora J.W."/>
            <person name="Lail K."/>
            <person name="Amirebrahimi M."/>
            <person name="Lipzen A."/>
            <person name="Pangilinan J."/>
            <person name="Andreopoulos W."/>
            <person name="Hayes R.D."/>
            <person name="Ng V."/>
            <person name="Grigoriev I.V."/>
            <person name="Jackson S.A."/>
            <person name="Sutton T.D.S."/>
            <person name="Dobson A.D.W."/>
            <person name="Rama T."/>
        </authorList>
    </citation>
    <scope>NUCLEOTIDE SEQUENCE</scope>
    <source>
        <strain evidence="3">TS7</strain>
    </source>
</reference>
<keyword evidence="4" id="KW-1185">Reference proteome</keyword>
<evidence type="ECO:0000313" key="4">
    <source>
        <dbReference type="Proteomes" id="UP000887229"/>
    </source>
</evidence>
<dbReference type="Gene3D" id="3.40.50.2000">
    <property type="entry name" value="Glycogen Phosphorylase B"/>
    <property type="match status" value="2"/>
</dbReference>
<dbReference type="SUPFAM" id="SSF53756">
    <property type="entry name" value="UDP-Glycosyltransferase/glycogen phosphorylase"/>
    <property type="match status" value="1"/>
</dbReference>
<dbReference type="RefSeq" id="XP_046115103.1">
    <property type="nucleotide sequence ID" value="XM_046258860.1"/>
</dbReference>
<dbReference type="CDD" id="cd03784">
    <property type="entry name" value="GT1_Gtf-like"/>
    <property type="match status" value="1"/>
</dbReference>
<dbReference type="OrthoDB" id="5835829at2759"/>
<dbReference type="AlphaFoldDB" id="A0A9P7ZFG9"/>
<dbReference type="InterPro" id="IPR010610">
    <property type="entry name" value="EryCIII-like_C"/>
</dbReference>
<proteinExistence type="predicted"/>
<name>A0A9P7ZFG9_9HYPO</name>
<organism evidence="3 4">
    <name type="scientific">Emericellopsis atlantica</name>
    <dbReference type="NCBI Taxonomy" id="2614577"/>
    <lineage>
        <taxon>Eukaryota</taxon>
        <taxon>Fungi</taxon>
        <taxon>Dikarya</taxon>
        <taxon>Ascomycota</taxon>
        <taxon>Pezizomycotina</taxon>
        <taxon>Sordariomycetes</taxon>
        <taxon>Hypocreomycetidae</taxon>
        <taxon>Hypocreales</taxon>
        <taxon>Bionectriaceae</taxon>
        <taxon>Emericellopsis</taxon>
    </lineage>
</organism>
<dbReference type="GO" id="GO:0016758">
    <property type="term" value="F:hexosyltransferase activity"/>
    <property type="evidence" value="ECO:0007669"/>
    <property type="project" value="UniProtKB-ARBA"/>
</dbReference>
<dbReference type="InterPro" id="IPR050426">
    <property type="entry name" value="Glycosyltransferase_28"/>
</dbReference>
<dbReference type="EMBL" id="MU251270">
    <property type="protein sequence ID" value="KAG9251179.1"/>
    <property type="molecule type" value="Genomic_DNA"/>
</dbReference>
<accession>A0A9P7ZFG9</accession>
<dbReference type="GeneID" id="70289763"/>
<dbReference type="InterPro" id="IPR002213">
    <property type="entry name" value="UDP_glucos_trans"/>
</dbReference>
<evidence type="ECO:0000259" key="2">
    <source>
        <dbReference type="Pfam" id="PF06722"/>
    </source>
</evidence>
<dbReference type="GO" id="GO:0008194">
    <property type="term" value="F:UDP-glycosyltransferase activity"/>
    <property type="evidence" value="ECO:0007669"/>
    <property type="project" value="InterPro"/>
</dbReference>
<feature type="domain" description="Erythromycin biosynthesis protein CIII-like C-terminal" evidence="2">
    <location>
        <begin position="298"/>
        <end position="422"/>
    </location>
</feature>
<keyword evidence="1" id="KW-0808">Transferase</keyword>
<evidence type="ECO:0000313" key="3">
    <source>
        <dbReference type="EMBL" id="KAG9251179.1"/>
    </source>
</evidence>
<dbReference type="PANTHER" id="PTHR48050">
    <property type="entry name" value="STEROL 3-BETA-GLUCOSYLTRANSFERASE"/>
    <property type="match status" value="1"/>
</dbReference>
<dbReference type="Proteomes" id="UP000887229">
    <property type="component" value="Unassembled WGS sequence"/>
</dbReference>